<organism evidence="2">
    <name type="scientific">viral metagenome</name>
    <dbReference type="NCBI Taxonomy" id="1070528"/>
    <lineage>
        <taxon>unclassified sequences</taxon>
        <taxon>metagenomes</taxon>
        <taxon>organismal metagenomes</taxon>
    </lineage>
</organism>
<feature type="compositionally biased region" description="Polar residues" evidence="1">
    <location>
        <begin position="1"/>
        <end position="14"/>
    </location>
</feature>
<feature type="region of interest" description="Disordered" evidence="1">
    <location>
        <begin position="1"/>
        <end position="20"/>
    </location>
</feature>
<reference evidence="2" key="1">
    <citation type="submission" date="2020-03" db="EMBL/GenBank/DDBJ databases">
        <title>The deep terrestrial virosphere.</title>
        <authorList>
            <person name="Holmfeldt K."/>
            <person name="Nilsson E."/>
            <person name="Simone D."/>
            <person name="Lopez-Fernandez M."/>
            <person name="Wu X."/>
            <person name="de Brujin I."/>
            <person name="Lundin D."/>
            <person name="Andersson A."/>
            <person name="Bertilsson S."/>
            <person name="Dopson M."/>
        </authorList>
    </citation>
    <scope>NUCLEOTIDE SEQUENCE</scope>
    <source>
        <strain evidence="2">MM415B01497</strain>
    </source>
</reference>
<accession>A0A6M3IL50</accession>
<dbReference type="AlphaFoldDB" id="A0A6M3IL50"/>
<name>A0A6M3IL50_9ZZZZ</name>
<evidence type="ECO:0000256" key="1">
    <source>
        <dbReference type="SAM" id="MobiDB-lite"/>
    </source>
</evidence>
<evidence type="ECO:0000313" key="2">
    <source>
        <dbReference type="EMBL" id="QJA58134.1"/>
    </source>
</evidence>
<gene>
    <name evidence="2" type="ORF">MM415B01497_0004</name>
</gene>
<dbReference type="EMBL" id="MT141310">
    <property type="protein sequence ID" value="QJA58134.1"/>
    <property type="molecule type" value="Genomic_DNA"/>
</dbReference>
<sequence length="161" mass="18061">MAIKSQLPQGNDDTAPSGKVVSVSVEDTDLIARDRYRINKKPGYLYRCAENDPARVQELQLMGYTVCTEETTDGVLSVQTTPDTKPSAPPGLIWMRIPEDLAKKRDAMKDARSKRQEQDVKQTISDFKRVASMGRGSKQMGAMIKLLSERVDDRDLEELDL</sequence>
<protein>
    <submittedName>
        <fullName evidence="2">Uncharacterized protein</fullName>
    </submittedName>
</protein>
<proteinExistence type="predicted"/>